<proteinExistence type="predicted"/>
<evidence type="ECO:0000313" key="3">
    <source>
        <dbReference type="Proteomes" id="UP000007383"/>
    </source>
</evidence>
<dbReference type="AlphaFoldDB" id="H9UID7"/>
<dbReference type="KEGG" id="sfc:Spiaf_1201"/>
<organism evidence="2 3">
    <name type="scientific">Spirochaeta africana (strain ATCC 700263 / DSM 8902 / Z-7692)</name>
    <dbReference type="NCBI Taxonomy" id="889378"/>
    <lineage>
        <taxon>Bacteria</taxon>
        <taxon>Pseudomonadati</taxon>
        <taxon>Spirochaetota</taxon>
        <taxon>Spirochaetia</taxon>
        <taxon>Spirochaetales</taxon>
        <taxon>Spirochaetaceae</taxon>
        <taxon>Spirochaeta</taxon>
    </lineage>
</organism>
<sequence length="216" mass="23718">MKKLVFLLVVLALVFAPAVFAQENENAVDDEPVQVQQTEREPVEQVVTGNYLTFQAGMVYNLLDSPYTRFSLGYDFSVNPNFVVSGVLGTMNKQNKGQDFDGVTSEGGESKFAFAGVQFKFMLGNFYLSNGYNYQTLTSGYITEGDEIAYLNRAEVSDALGVNLGIGYYSLVGQNLLLTPEFSVNYNLPTSEDFDFNVSDIGIGIGIGFGLDMRSN</sequence>
<evidence type="ECO:0000256" key="1">
    <source>
        <dbReference type="SAM" id="SignalP"/>
    </source>
</evidence>
<evidence type="ECO:0008006" key="4">
    <source>
        <dbReference type="Google" id="ProtNLM"/>
    </source>
</evidence>
<dbReference type="RefSeq" id="WP_014455269.1">
    <property type="nucleotide sequence ID" value="NC_017098.1"/>
</dbReference>
<evidence type="ECO:0000313" key="2">
    <source>
        <dbReference type="EMBL" id="AFG37280.1"/>
    </source>
</evidence>
<feature type="signal peptide" evidence="1">
    <location>
        <begin position="1"/>
        <end position="21"/>
    </location>
</feature>
<dbReference type="PATRIC" id="fig|889378.3.peg.1202"/>
<dbReference type="Proteomes" id="UP000007383">
    <property type="component" value="Chromosome"/>
</dbReference>
<name>H9UID7_SPIAZ</name>
<accession>H9UID7</accession>
<keyword evidence="1" id="KW-0732">Signal</keyword>
<reference evidence="3" key="1">
    <citation type="journal article" date="2013" name="Stand. Genomic Sci.">
        <title>Complete genome sequence of the halophilic bacterium Spirochaeta africana type strain (Z-7692(T)) from the alkaline Lake Magadi in the East African Rift.</title>
        <authorList>
            <person name="Liolos K."/>
            <person name="Abt B."/>
            <person name="Scheuner C."/>
            <person name="Teshima H."/>
            <person name="Held B."/>
            <person name="Lapidus A."/>
            <person name="Nolan M."/>
            <person name="Lucas S."/>
            <person name="Deshpande S."/>
            <person name="Cheng J.F."/>
            <person name="Tapia R."/>
            <person name="Goodwin L.A."/>
            <person name="Pitluck S."/>
            <person name="Pagani I."/>
            <person name="Ivanova N."/>
            <person name="Mavromatis K."/>
            <person name="Mikhailova N."/>
            <person name="Huntemann M."/>
            <person name="Pati A."/>
            <person name="Chen A."/>
            <person name="Palaniappan K."/>
            <person name="Land M."/>
            <person name="Rohde M."/>
            <person name="Tindall B.J."/>
            <person name="Detter J.C."/>
            <person name="Goker M."/>
            <person name="Bristow J."/>
            <person name="Eisen J.A."/>
            <person name="Markowitz V."/>
            <person name="Hugenholtz P."/>
            <person name="Woyke T."/>
            <person name="Klenk H.P."/>
            <person name="Kyrpides N.C."/>
        </authorList>
    </citation>
    <scope>NUCLEOTIDE SEQUENCE</scope>
    <source>
        <strain evidence="3">ATCC 700263 / DSM 8902 / Z-7692</strain>
    </source>
</reference>
<keyword evidence="3" id="KW-1185">Reference proteome</keyword>
<protein>
    <recommendedName>
        <fullName evidence="4">Outer membrane protein beta-barrel domain-containing protein</fullName>
    </recommendedName>
</protein>
<gene>
    <name evidence="2" type="ordered locus">Spiaf_1201</name>
</gene>
<feature type="chain" id="PRO_5003623031" description="Outer membrane protein beta-barrel domain-containing protein" evidence="1">
    <location>
        <begin position="22"/>
        <end position="216"/>
    </location>
</feature>
<dbReference type="EMBL" id="CP003282">
    <property type="protein sequence ID" value="AFG37280.1"/>
    <property type="molecule type" value="Genomic_DNA"/>
</dbReference>
<dbReference type="HOGENOM" id="CLU_1276954_0_0_12"/>